<dbReference type="InterPro" id="IPR001192">
    <property type="entry name" value="PI-PLC_fam"/>
</dbReference>
<reference evidence="10 11" key="1">
    <citation type="submission" date="2017-06" db="EMBL/GenBank/DDBJ databases">
        <title>Ant-infecting Ophiocordyceps genomes reveal a high diversity of potential behavioral manipulation genes and a possible major role for enterotoxins.</title>
        <authorList>
            <person name="De Bekker C."/>
            <person name="Evans H.C."/>
            <person name="Brachmann A."/>
            <person name="Hughes D.P."/>
        </authorList>
    </citation>
    <scope>NUCLEOTIDE SEQUENCE [LARGE SCALE GENOMIC DNA]</scope>
    <source>
        <strain evidence="10 11">Map64</strain>
    </source>
</reference>
<comment type="function">
    <text evidence="6">The production of the second messenger molecules diacylglycerol (DAG) and inositol 1,4,5-trisphosphate (IP3) is mediated by activated phosphatidylinositol-specific phospholipase C enzymes.</text>
</comment>
<dbReference type="PRINTS" id="PR00390">
    <property type="entry name" value="PHPHLIPASEC"/>
</dbReference>
<dbReference type="InterPro" id="IPR001711">
    <property type="entry name" value="PLipase_C_Pinositol-sp_Y"/>
</dbReference>
<dbReference type="PANTHER" id="PTHR10336:SF82">
    <property type="entry name" value="PHOSPHOINOSITIDE PHOSPHOLIPASE C"/>
    <property type="match status" value="1"/>
</dbReference>
<evidence type="ECO:0000313" key="10">
    <source>
        <dbReference type="EMBL" id="PHH64693.1"/>
    </source>
</evidence>
<feature type="region of interest" description="Disordered" evidence="8">
    <location>
        <begin position="194"/>
        <end position="244"/>
    </location>
</feature>
<feature type="region of interest" description="Disordered" evidence="8">
    <location>
        <begin position="575"/>
        <end position="597"/>
    </location>
</feature>
<feature type="region of interest" description="Disordered" evidence="8">
    <location>
        <begin position="1"/>
        <end position="27"/>
    </location>
</feature>
<dbReference type="Pfam" id="PF23617">
    <property type="entry name" value="EF-hand_15"/>
    <property type="match status" value="1"/>
</dbReference>
<proteinExistence type="predicted"/>
<dbReference type="GO" id="GO:0048015">
    <property type="term" value="P:phosphatidylinositol-mediated signaling"/>
    <property type="evidence" value="ECO:0007669"/>
    <property type="project" value="TreeGrafter"/>
</dbReference>
<evidence type="ECO:0000256" key="1">
    <source>
        <dbReference type="ARBA" id="ARBA00001195"/>
    </source>
</evidence>
<keyword evidence="4 7" id="KW-0443">Lipid metabolism</keyword>
<dbReference type="PANTHER" id="PTHR10336">
    <property type="entry name" value="PHOSPHOINOSITIDE-SPECIFIC PHOSPHOLIPASE C FAMILY PROTEIN"/>
    <property type="match status" value="1"/>
</dbReference>
<accession>A0A2C5YAP8</accession>
<dbReference type="SMART" id="SM00149">
    <property type="entry name" value="PLCYc"/>
    <property type="match status" value="1"/>
</dbReference>
<feature type="compositionally biased region" description="Basic and acidic residues" evidence="8">
    <location>
        <begin position="233"/>
        <end position="244"/>
    </location>
</feature>
<dbReference type="InterPro" id="IPR056584">
    <property type="entry name" value="EF-hand_15"/>
</dbReference>
<sequence length="688" mass="76378">MIRRFKALRRRKDQSKKNMATDTPSTTTVSKETLPFLQHIFDCHAGPDKKWTRGQAKTFIRKVQLQDDSTTAATQLVSQPSVDLDSFLAYMSSQDCELTLPCPREDYSWPLSSYFISSSHNTYLTGNQLSSSSTTGAYTSVLRRGCRCVEVDVWDGDDGESSSASSGDVAQRGTKLARHGSAYQKLRDRLPESLASRLQKSSLGKRWESSEDGGDKTKQNQADNVQRNKAGGTKRDKTDGPLEERAVLEPEVAVVEPRVFHGYTLTKEVPFRDVCNAIRDSAFVASDLPLIVSLEVHCSPPQQEAMVRIMKEAWGDMLVVGRNEMKPDGLPSPEQLRGKILVKVKYAPPPSLPSDEVQDEGLTSGDEEQAAGDQKQREQKQQQEQEQQQQQKPKKAAAKIIQALSCLGVYTSGVSFKTWTQPEARMPTHVFSLSENKFLDHREKYGRLLFEHNMHYLLRAYPSGLRIGSSNLDPLLFWGAGAQIVALNWQQTDEGTMLNEGMFGGTPGYVLKPPGYLPSLDSAHKEATPVPKRVTLSLYITFLAAQAIPLPESDTVAKRFNPYIKTELHIDGCRPISSNDGATTTTAAGEAEQPRLKARTSTHRGCDFGLDGQQVSFVGVGGVVPELSFVRFTVRDDEIGRDDLAAWACVRLDRLGQGYRFVRLLNWCGQETAGRVLIKVQKTLQEEA</sequence>
<dbReference type="SUPFAM" id="SSF49562">
    <property type="entry name" value="C2 domain (Calcium/lipid-binding domain, CaLB)"/>
    <property type="match status" value="1"/>
</dbReference>
<protein>
    <recommendedName>
        <fullName evidence="7">Phosphoinositide phospholipase C</fullName>
        <ecNumber evidence="7">3.1.4.11</ecNumber>
    </recommendedName>
</protein>
<comment type="catalytic activity">
    <reaction evidence="1 7">
        <text>a 1,2-diacyl-sn-glycero-3-phospho-(1D-myo-inositol-4,5-bisphosphate) + H2O = 1D-myo-inositol 1,4,5-trisphosphate + a 1,2-diacyl-sn-glycerol + H(+)</text>
        <dbReference type="Rhea" id="RHEA:33179"/>
        <dbReference type="ChEBI" id="CHEBI:15377"/>
        <dbReference type="ChEBI" id="CHEBI:15378"/>
        <dbReference type="ChEBI" id="CHEBI:17815"/>
        <dbReference type="ChEBI" id="CHEBI:58456"/>
        <dbReference type="ChEBI" id="CHEBI:203600"/>
        <dbReference type="EC" id="3.1.4.11"/>
    </reaction>
</comment>
<keyword evidence="2 7" id="KW-0378">Hydrolase</keyword>
<dbReference type="GO" id="GO:0016042">
    <property type="term" value="P:lipid catabolic process"/>
    <property type="evidence" value="ECO:0007669"/>
    <property type="project" value="UniProtKB-KW"/>
</dbReference>
<dbReference type="Pfam" id="PF00387">
    <property type="entry name" value="PI-PLC-Y"/>
    <property type="match status" value="1"/>
</dbReference>
<keyword evidence="11" id="KW-1185">Reference proteome</keyword>
<keyword evidence="3 7" id="KW-0442">Lipid degradation</keyword>
<dbReference type="EMBL" id="NJET01000027">
    <property type="protein sequence ID" value="PHH64693.1"/>
    <property type="molecule type" value="Genomic_DNA"/>
</dbReference>
<dbReference type="Gene3D" id="3.20.20.190">
    <property type="entry name" value="Phosphatidylinositol (PI) phosphodiesterase"/>
    <property type="match status" value="2"/>
</dbReference>
<organism evidence="10 11">
    <name type="scientific">Ophiocordyceps australis</name>
    <dbReference type="NCBI Taxonomy" id="1399860"/>
    <lineage>
        <taxon>Eukaryota</taxon>
        <taxon>Fungi</taxon>
        <taxon>Dikarya</taxon>
        <taxon>Ascomycota</taxon>
        <taxon>Pezizomycotina</taxon>
        <taxon>Sordariomycetes</taxon>
        <taxon>Hypocreomycetidae</taxon>
        <taxon>Hypocreales</taxon>
        <taxon>Ophiocordycipitaceae</taxon>
        <taxon>Ophiocordyceps</taxon>
    </lineage>
</organism>
<dbReference type="SUPFAM" id="SSF51695">
    <property type="entry name" value="PLC-like phosphodiesterases"/>
    <property type="match status" value="1"/>
</dbReference>
<dbReference type="Proteomes" id="UP000226192">
    <property type="component" value="Unassembled WGS sequence"/>
</dbReference>
<dbReference type="PROSITE" id="PS50007">
    <property type="entry name" value="PIPLC_X_DOMAIN"/>
    <property type="match status" value="1"/>
</dbReference>
<dbReference type="PROSITE" id="PS50008">
    <property type="entry name" value="PIPLC_Y_DOMAIN"/>
    <property type="match status" value="1"/>
</dbReference>
<feature type="compositionally biased region" description="Basic and acidic residues" evidence="8">
    <location>
        <begin position="374"/>
        <end position="383"/>
    </location>
</feature>
<dbReference type="GO" id="GO:0051209">
    <property type="term" value="P:release of sequestered calcium ion into cytosol"/>
    <property type="evidence" value="ECO:0007669"/>
    <property type="project" value="TreeGrafter"/>
</dbReference>
<evidence type="ECO:0000313" key="11">
    <source>
        <dbReference type="Proteomes" id="UP000226192"/>
    </source>
</evidence>
<dbReference type="InterPro" id="IPR017946">
    <property type="entry name" value="PLC-like_Pdiesterase_TIM-brl"/>
</dbReference>
<dbReference type="EC" id="3.1.4.11" evidence="7"/>
<evidence type="ECO:0000256" key="5">
    <source>
        <dbReference type="ARBA" id="ARBA00023224"/>
    </source>
</evidence>
<feature type="domain" description="PI-PLC Y-box" evidence="9">
    <location>
        <begin position="404"/>
        <end position="514"/>
    </location>
</feature>
<feature type="region of interest" description="Disordered" evidence="8">
    <location>
        <begin position="349"/>
        <end position="394"/>
    </location>
</feature>
<evidence type="ECO:0000256" key="7">
    <source>
        <dbReference type="RuleBase" id="RU361133"/>
    </source>
</evidence>
<dbReference type="InterPro" id="IPR000909">
    <property type="entry name" value="PLipase_C_PInositol-sp_X_dom"/>
</dbReference>
<feature type="compositionally biased region" description="Basic residues" evidence="8">
    <location>
        <begin position="1"/>
        <end position="14"/>
    </location>
</feature>
<feature type="compositionally biased region" description="Basic and acidic residues" evidence="8">
    <location>
        <begin position="205"/>
        <end position="218"/>
    </location>
</feature>
<dbReference type="AlphaFoldDB" id="A0A2C5YAP8"/>
<dbReference type="STRING" id="1399860.A0A2C5YAP8"/>
<keyword evidence="5" id="KW-0807">Transducer</keyword>
<dbReference type="Gene3D" id="2.60.40.150">
    <property type="entry name" value="C2 domain"/>
    <property type="match status" value="1"/>
</dbReference>
<dbReference type="FunFam" id="3.20.20.190:FF:000039">
    <property type="entry name" value="Phosphoinositide phospholipase C"/>
    <property type="match status" value="1"/>
</dbReference>
<name>A0A2C5YAP8_9HYPO</name>
<comment type="caution">
    <text evidence="10">The sequence shown here is derived from an EMBL/GenBank/DDBJ whole genome shotgun (WGS) entry which is preliminary data.</text>
</comment>
<evidence type="ECO:0000256" key="6">
    <source>
        <dbReference type="ARBA" id="ARBA00059664"/>
    </source>
</evidence>
<dbReference type="SMART" id="SM00148">
    <property type="entry name" value="PLCXc"/>
    <property type="match status" value="1"/>
</dbReference>
<evidence type="ECO:0000256" key="3">
    <source>
        <dbReference type="ARBA" id="ARBA00022963"/>
    </source>
</evidence>
<dbReference type="GO" id="GO:0004435">
    <property type="term" value="F:phosphatidylinositol-4,5-bisphosphate phospholipase C activity"/>
    <property type="evidence" value="ECO:0007669"/>
    <property type="project" value="UniProtKB-EC"/>
</dbReference>
<evidence type="ECO:0000259" key="9">
    <source>
        <dbReference type="PROSITE" id="PS50008"/>
    </source>
</evidence>
<feature type="compositionally biased region" description="Polar residues" evidence="8">
    <location>
        <begin position="17"/>
        <end position="27"/>
    </location>
</feature>
<evidence type="ECO:0000256" key="4">
    <source>
        <dbReference type="ARBA" id="ARBA00023098"/>
    </source>
</evidence>
<dbReference type="CDD" id="cd00275">
    <property type="entry name" value="C2_PLC_like"/>
    <property type="match status" value="1"/>
</dbReference>
<feature type="region of interest" description="Disordered" evidence="8">
    <location>
        <begin position="157"/>
        <end position="182"/>
    </location>
</feature>
<feature type="compositionally biased region" description="Low complexity" evidence="8">
    <location>
        <begin position="581"/>
        <end position="591"/>
    </location>
</feature>
<dbReference type="InterPro" id="IPR035892">
    <property type="entry name" value="C2_domain_sf"/>
</dbReference>
<dbReference type="CDD" id="cd08598">
    <property type="entry name" value="PI-PLC1c_yeast"/>
    <property type="match status" value="1"/>
</dbReference>
<gene>
    <name evidence="10" type="ORF">CDD81_4134</name>
</gene>
<dbReference type="Pfam" id="PF00388">
    <property type="entry name" value="PI-PLC-X"/>
    <property type="match status" value="1"/>
</dbReference>
<dbReference type="OrthoDB" id="269822at2759"/>
<evidence type="ECO:0000256" key="8">
    <source>
        <dbReference type="SAM" id="MobiDB-lite"/>
    </source>
</evidence>
<evidence type="ECO:0000256" key="2">
    <source>
        <dbReference type="ARBA" id="ARBA00022801"/>
    </source>
</evidence>